<dbReference type="RefSeq" id="WP_309969574.1">
    <property type="nucleotide sequence ID" value="NZ_JAVDWH010000001.1"/>
</dbReference>
<sequence length="247" mass="27140">MPAPLVLISSAMAVPSAFYRPVVAAFEQRGWDAIALPHTGFERGEPEASRDNDWSYGDEMQRIADAVAKARAEVPDRPVILIGHSLGSQICVGHQLHYPPAEGFVAIGASVPFFRNYRLGGLPVLLVGVTVPVVARIRGYVPKPMFGGPGARTLMREWARFVRTGRPPFKVPHPIATPTLVINLQGDTYSVEDANKLFIKKFLEPSKTTKWLYTKDDVPEGGNTHHVLWGKTPGPVVDKIVAWWATV</sequence>
<protein>
    <submittedName>
        <fullName evidence="2">Alpha/beta hydrolase</fullName>
    </submittedName>
</protein>
<evidence type="ECO:0000259" key="1">
    <source>
        <dbReference type="Pfam" id="PF12146"/>
    </source>
</evidence>
<dbReference type="EMBL" id="JAVDWH010000001">
    <property type="protein sequence ID" value="MDR7086884.1"/>
    <property type="molecule type" value="Genomic_DNA"/>
</dbReference>
<accession>A0ABU1UP00</accession>
<organism evidence="2 3">
    <name type="scientific">Aeromicrobium panaciterrae</name>
    <dbReference type="NCBI Taxonomy" id="363861"/>
    <lineage>
        <taxon>Bacteria</taxon>
        <taxon>Bacillati</taxon>
        <taxon>Actinomycetota</taxon>
        <taxon>Actinomycetes</taxon>
        <taxon>Propionibacteriales</taxon>
        <taxon>Nocardioidaceae</taxon>
        <taxon>Aeromicrobium</taxon>
    </lineage>
</organism>
<dbReference type="InterPro" id="IPR029058">
    <property type="entry name" value="AB_hydrolase_fold"/>
</dbReference>
<feature type="domain" description="Serine aminopeptidase S33" evidence="1">
    <location>
        <begin position="4"/>
        <end position="111"/>
    </location>
</feature>
<gene>
    <name evidence="2" type="ORF">J2X11_001723</name>
</gene>
<dbReference type="InterPro" id="IPR022742">
    <property type="entry name" value="Hydrolase_4"/>
</dbReference>
<dbReference type="GO" id="GO:0016787">
    <property type="term" value="F:hydrolase activity"/>
    <property type="evidence" value="ECO:0007669"/>
    <property type="project" value="UniProtKB-KW"/>
</dbReference>
<dbReference type="Proteomes" id="UP001257739">
    <property type="component" value="Unassembled WGS sequence"/>
</dbReference>
<proteinExistence type="predicted"/>
<keyword evidence="3" id="KW-1185">Reference proteome</keyword>
<dbReference type="Pfam" id="PF12146">
    <property type="entry name" value="Hydrolase_4"/>
    <property type="match status" value="1"/>
</dbReference>
<comment type="caution">
    <text evidence="2">The sequence shown here is derived from an EMBL/GenBank/DDBJ whole genome shotgun (WGS) entry which is preliminary data.</text>
</comment>
<name>A0ABU1UP00_9ACTN</name>
<evidence type="ECO:0000313" key="3">
    <source>
        <dbReference type="Proteomes" id="UP001257739"/>
    </source>
</evidence>
<reference evidence="2 3" key="1">
    <citation type="submission" date="2023-07" db="EMBL/GenBank/DDBJ databases">
        <title>Sorghum-associated microbial communities from plants grown in Nebraska, USA.</title>
        <authorList>
            <person name="Schachtman D."/>
        </authorList>
    </citation>
    <scope>NUCLEOTIDE SEQUENCE [LARGE SCALE GENOMIC DNA]</scope>
    <source>
        <strain evidence="2 3">BE248</strain>
    </source>
</reference>
<dbReference type="Gene3D" id="3.40.50.1820">
    <property type="entry name" value="alpha/beta hydrolase"/>
    <property type="match status" value="1"/>
</dbReference>
<evidence type="ECO:0000313" key="2">
    <source>
        <dbReference type="EMBL" id="MDR7086884.1"/>
    </source>
</evidence>
<keyword evidence="2" id="KW-0378">Hydrolase</keyword>
<dbReference type="SUPFAM" id="SSF53474">
    <property type="entry name" value="alpha/beta-Hydrolases"/>
    <property type="match status" value="1"/>
</dbReference>